<keyword evidence="13 19" id="KW-0408">Iron</keyword>
<feature type="binding site" evidence="19">
    <location>
        <position position="244"/>
    </location>
    <ligand>
        <name>Ca(2+)</name>
        <dbReference type="ChEBI" id="CHEBI:29108"/>
        <label>2</label>
    </ligand>
</feature>
<dbReference type="Proteomes" id="UP000004994">
    <property type="component" value="Chromosome 1"/>
</dbReference>
<evidence type="ECO:0000256" key="5">
    <source>
        <dbReference type="ARBA" id="ARBA00012313"/>
    </source>
</evidence>
<dbReference type="Pfam" id="PF00141">
    <property type="entry name" value="peroxidase"/>
    <property type="match status" value="2"/>
</dbReference>
<dbReference type="GO" id="GO:0006950">
    <property type="term" value="P:response to stress"/>
    <property type="evidence" value="ECO:0000318"/>
    <property type="project" value="GO_Central"/>
</dbReference>
<comment type="similarity">
    <text evidence="4">Belongs to the peroxidase family. Ascorbate peroxidase subfamily.</text>
</comment>
<organism evidence="24">
    <name type="scientific">Solanum lycopersicum</name>
    <name type="common">Tomato</name>
    <name type="synonym">Lycopersicon esculentum</name>
    <dbReference type="NCBI Taxonomy" id="4081"/>
    <lineage>
        <taxon>Eukaryota</taxon>
        <taxon>Viridiplantae</taxon>
        <taxon>Streptophyta</taxon>
        <taxon>Embryophyta</taxon>
        <taxon>Tracheophyta</taxon>
        <taxon>Spermatophyta</taxon>
        <taxon>Magnoliopsida</taxon>
        <taxon>eudicotyledons</taxon>
        <taxon>Gunneridae</taxon>
        <taxon>Pentapetalae</taxon>
        <taxon>asterids</taxon>
        <taxon>lamiids</taxon>
        <taxon>Solanales</taxon>
        <taxon>Solanaceae</taxon>
        <taxon>Solanoideae</taxon>
        <taxon>Solaneae</taxon>
        <taxon>Solanum</taxon>
        <taxon>Solanum subgen. Lycopersicon</taxon>
    </lineage>
</organism>
<evidence type="ECO:0000256" key="2">
    <source>
        <dbReference type="ARBA" id="ARBA00002322"/>
    </source>
</evidence>
<dbReference type="InterPro" id="IPR033905">
    <property type="entry name" value="Secretory_peroxidase"/>
</dbReference>
<dbReference type="InterPro" id="IPR000823">
    <property type="entry name" value="Peroxidase_pln"/>
</dbReference>
<dbReference type="CDD" id="cd00693">
    <property type="entry name" value="secretory_peroxidase"/>
    <property type="match status" value="2"/>
</dbReference>
<dbReference type="GO" id="GO:0140825">
    <property type="term" value="F:lactoperoxidase activity"/>
    <property type="evidence" value="ECO:0007669"/>
    <property type="project" value="UniProtKB-EC"/>
</dbReference>
<evidence type="ECO:0000256" key="10">
    <source>
        <dbReference type="ARBA" id="ARBA00022729"/>
    </source>
</evidence>
<feature type="disulfide bond" evidence="21">
    <location>
        <begin position="70"/>
        <end position="75"/>
    </location>
</feature>
<dbReference type="InterPro" id="IPR019794">
    <property type="entry name" value="Peroxidases_AS"/>
</dbReference>
<evidence type="ECO:0000256" key="16">
    <source>
        <dbReference type="ARBA" id="ARBA00023324"/>
    </source>
</evidence>
<keyword evidence="9 19" id="KW-0479">Metal-binding</keyword>
<dbReference type="PANTHER" id="PTHR31517">
    <property type="match status" value="1"/>
</dbReference>
<reference evidence="24" key="2">
    <citation type="submission" date="2019-01" db="UniProtKB">
        <authorList>
            <consortium name="EnsemblPlants"/>
        </authorList>
    </citation>
    <scope>IDENTIFICATION</scope>
    <source>
        <strain evidence="24">cv. Heinz 1706</strain>
    </source>
</reference>
<evidence type="ECO:0000256" key="11">
    <source>
        <dbReference type="ARBA" id="ARBA00022837"/>
    </source>
</evidence>
<evidence type="ECO:0000256" key="8">
    <source>
        <dbReference type="ARBA" id="ARBA00022617"/>
    </source>
</evidence>
<keyword evidence="25" id="KW-1185">Reference proteome</keyword>
<dbReference type="GO" id="GO:0004601">
    <property type="term" value="F:peroxidase activity"/>
    <property type="evidence" value="ECO:0000318"/>
    <property type="project" value="GO_Central"/>
</dbReference>
<dbReference type="GO" id="GO:0042744">
    <property type="term" value="P:hydrogen peroxide catabolic process"/>
    <property type="evidence" value="ECO:0007669"/>
    <property type="project" value="UniProtKB-KW"/>
</dbReference>
<dbReference type="Gene3D" id="1.10.420.10">
    <property type="entry name" value="Peroxidase, domain 2"/>
    <property type="match status" value="2"/>
</dbReference>
<feature type="binding site" evidence="19">
    <location>
        <position position="190"/>
    </location>
    <ligand>
        <name>Ca(2+)</name>
        <dbReference type="ChEBI" id="CHEBI:29108"/>
        <label>2</label>
    </ligand>
</feature>
<dbReference type="PRINTS" id="PR00458">
    <property type="entry name" value="PEROXIDASE"/>
</dbReference>
<dbReference type="FunFam" id="1.10.420.10:FF:000007">
    <property type="entry name" value="Peroxidase"/>
    <property type="match status" value="2"/>
</dbReference>
<feature type="binding site" evidence="19">
    <location>
        <position position="87"/>
    </location>
    <ligand>
        <name>Ca(2+)</name>
        <dbReference type="ChEBI" id="CHEBI:29108"/>
        <label>1</label>
    </ligand>
</feature>
<evidence type="ECO:0000256" key="15">
    <source>
        <dbReference type="ARBA" id="ARBA00023180"/>
    </source>
</evidence>
<evidence type="ECO:0000256" key="21">
    <source>
        <dbReference type="PIRSR" id="PIRSR600823-5"/>
    </source>
</evidence>
<feature type="disulfide bond" evidence="21">
    <location>
        <begin position="196"/>
        <end position="228"/>
    </location>
</feature>
<dbReference type="GO" id="GO:0006979">
    <property type="term" value="P:response to oxidative stress"/>
    <property type="evidence" value="ECO:0007669"/>
    <property type="project" value="InterPro"/>
</dbReference>
<feature type="binding site" evidence="19">
    <location>
        <position position="241"/>
    </location>
    <ligand>
        <name>Ca(2+)</name>
        <dbReference type="ChEBI" id="CHEBI:29108"/>
        <label>2</label>
    </ligand>
</feature>
<dbReference type="GO" id="GO:0020037">
    <property type="term" value="F:heme binding"/>
    <property type="evidence" value="ECO:0007669"/>
    <property type="project" value="InterPro"/>
</dbReference>
<comment type="cofactor">
    <cofactor evidence="19">
        <name>heme b</name>
        <dbReference type="ChEBI" id="CHEBI:60344"/>
    </cofactor>
    <text evidence="19">Binds 1 heme b (iron(II)-protoporphyrin IX) group per subunit.</text>
</comment>
<feature type="chain" id="PRO_5018734564" description="peroxidase" evidence="22">
    <location>
        <begin position="23"/>
        <end position="628"/>
    </location>
</feature>
<evidence type="ECO:0000256" key="7">
    <source>
        <dbReference type="ARBA" id="ARBA00022559"/>
    </source>
</evidence>
<evidence type="ECO:0000256" key="1">
    <source>
        <dbReference type="ARBA" id="ARBA00000189"/>
    </source>
</evidence>
<dbReference type="GO" id="GO:0005576">
    <property type="term" value="C:extracellular region"/>
    <property type="evidence" value="ECO:0007669"/>
    <property type="project" value="UniProtKB-SubCell"/>
</dbReference>
<keyword evidence="10 22" id="KW-0732">Signal</keyword>
<dbReference type="PANTHER" id="PTHR31517:SF59">
    <property type="entry name" value="PEROXIDASE"/>
    <property type="match status" value="1"/>
</dbReference>
<dbReference type="InterPro" id="IPR010255">
    <property type="entry name" value="Haem_peroxidase_sf"/>
</dbReference>
<evidence type="ECO:0000259" key="23">
    <source>
        <dbReference type="PROSITE" id="PS50873"/>
    </source>
</evidence>
<feature type="binding site" evidence="19">
    <location>
        <position position="74"/>
    </location>
    <ligand>
        <name>Ca(2+)</name>
        <dbReference type="ChEBI" id="CHEBI:29108"/>
        <label>1</label>
    </ligand>
</feature>
<keyword evidence="12" id="KW-0560">Oxidoreductase</keyword>
<sequence length="628" mass="69174">MSKALALVVVLFFVGFFGECYGELRVGFYKGKCGITDVEVVVKKVVETWHFTKREKDIAAALLRMQFHDCFVNGCDASILLDGNNSEKKAGPNSSVRGYKLIDAIKEALEARCKGLVSCADIISLATRDAVVLSGGKWYNVETGRRDGKVSLASNVDLPSPSISVSDSIKVFGKKKISPIDMVYLLGGHTVGNTRCSLIQDRIYNFNNTGVRDPTMSNWLFSELIKKCPRVSSFDNNVPLDMKTPSFVDNSFFGEIQKGNGVLKIDQQLALDGLTKKIVGDIVKDPNFFTNFGEAMVKLGRVEVLIDGQGEVRTSCRVVNKKVGFYEGKCGLTNVEGVVQNVVNTWHIEKKEKDIPAALLRMQFHDCFVKGCDASILLDGFISEKTAVPNSSVRGYELIDAIKEALEAKCQGLVSCADIISMATRDAVVLGGGKWYDVETGRRDGNVSLASNVNLPAATISVSDSIKLFASKNLTQYDMVYLLGGHTVGIARCSLFKDRIYNYNNTGGPDPSMSPWLLAELKERCPRISLFFDNTYPLDVKTPSLVDNSYFQEIQRGNGVLQIDQQIALDELTKNIVDDIVSDPDFYTKFGEAMVKLGRVEVLIDGQGEVRKSCRVVNEKPFIFGGFH</sequence>
<feature type="binding site" description="axial binding residue" evidence="19">
    <location>
        <position position="189"/>
    </location>
    <ligand>
        <name>heme b</name>
        <dbReference type="ChEBI" id="CHEBI:60344"/>
    </ligand>
    <ligandPart>
        <name>Fe</name>
        <dbReference type="ChEBI" id="CHEBI:18248"/>
    </ligandPart>
</feature>
<feature type="binding site" evidence="19">
    <location>
        <position position="69"/>
    </location>
    <ligand>
        <name>Ca(2+)</name>
        <dbReference type="ChEBI" id="CHEBI:29108"/>
        <label>1</label>
    </ligand>
</feature>
<dbReference type="GO" id="GO:0009505">
    <property type="term" value="C:plant-type cell wall"/>
    <property type="evidence" value="ECO:0000318"/>
    <property type="project" value="GO_Central"/>
</dbReference>
<dbReference type="EnsemblPlants" id="Solyc01g009400.3.1">
    <property type="protein sequence ID" value="Solyc01g009400.3.1"/>
    <property type="gene ID" value="Solyc01g009400.3"/>
</dbReference>
<evidence type="ECO:0000256" key="14">
    <source>
        <dbReference type="ARBA" id="ARBA00023157"/>
    </source>
</evidence>
<keyword evidence="11 19" id="KW-0106">Calcium</keyword>
<dbReference type="PROSITE" id="PS00435">
    <property type="entry name" value="PEROXIDASE_1"/>
    <property type="match status" value="2"/>
</dbReference>
<evidence type="ECO:0000256" key="17">
    <source>
        <dbReference type="PIRSR" id="PIRSR600823-1"/>
    </source>
</evidence>
<evidence type="ECO:0000256" key="19">
    <source>
        <dbReference type="PIRSR" id="PIRSR600823-3"/>
    </source>
</evidence>
<evidence type="ECO:0000256" key="9">
    <source>
        <dbReference type="ARBA" id="ARBA00022723"/>
    </source>
</evidence>
<dbReference type="FunFam" id="1.10.520.10:FF:000006">
    <property type="entry name" value="Peroxidase"/>
    <property type="match status" value="2"/>
</dbReference>
<keyword evidence="7" id="KW-0575">Peroxidase</keyword>
<feature type="binding site" evidence="18">
    <location>
        <position position="159"/>
    </location>
    <ligand>
        <name>substrate</name>
    </ligand>
</feature>
<dbReference type="SUPFAM" id="SSF48113">
    <property type="entry name" value="Heme-dependent peroxidases"/>
    <property type="match status" value="2"/>
</dbReference>
<feature type="signal peptide" evidence="22">
    <location>
        <begin position="1"/>
        <end position="22"/>
    </location>
</feature>
<evidence type="ECO:0000256" key="4">
    <source>
        <dbReference type="ARBA" id="ARBA00006873"/>
    </source>
</evidence>
<evidence type="ECO:0000313" key="25">
    <source>
        <dbReference type="Proteomes" id="UP000004994"/>
    </source>
</evidence>
<keyword evidence="8" id="KW-0349">Heme</keyword>
<feature type="domain" description="Plant heme peroxidase family profile" evidence="23">
    <location>
        <begin position="320"/>
        <end position="618"/>
    </location>
</feature>
<accession>A0A3Q7ESX1</accession>
<evidence type="ECO:0000256" key="12">
    <source>
        <dbReference type="ARBA" id="ARBA00023002"/>
    </source>
</evidence>
<dbReference type="PRINTS" id="PR00461">
    <property type="entry name" value="PLPEROXIDASE"/>
</dbReference>
<feature type="domain" description="Plant heme peroxidase family profile" evidence="23">
    <location>
        <begin position="23"/>
        <end position="320"/>
    </location>
</feature>
<feature type="binding site" evidence="19">
    <location>
        <position position="72"/>
    </location>
    <ligand>
        <name>Ca(2+)</name>
        <dbReference type="ChEBI" id="CHEBI:29108"/>
        <label>1</label>
    </ligand>
</feature>
<feature type="disulfide bond" evidence="21">
    <location>
        <begin position="119"/>
        <end position="316"/>
    </location>
</feature>
<dbReference type="AlphaFoldDB" id="A0A3Q7ESX1"/>
<feature type="active site" description="Proton acceptor" evidence="17">
    <location>
        <position position="68"/>
    </location>
</feature>
<dbReference type="PROSITE" id="PS50873">
    <property type="entry name" value="PEROXIDASE_4"/>
    <property type="match status" value="2"/>
</dbReference>
<feature type="site" description="Transition state stabilizer" evidence="20">
    <location>
        <position position="64"/>
    </location>
</feature>
<dbReference type="GO" id="GO:0046872">
    <property type="term" value="F:metal ion binding"/>
    <property type="evidence" value="ECO:0007669"/>
    <property type="project" value="UniProtKB-KW"/>
</dbReference>
<name>A0A3Q7ESX1_SOLLC</name>
<keyword evidence="16" id="KW-0376">Hydrogen peroxide</keyword>
<reference evidence="24" key="1">
    <citation type="journal article" date="2012" name="Nature">
        <title>The tomato genome sequence provides insights into fleshy fruit evolution.</title>
        <authorList>
            <consortium name="Tomato Genome Consortium"/>
        </authorList>
    </citation>
    <scope>NUCLEOTIDE SEQUENCE [LARGE SCALE GENOMIC DNA]</scope>
    <source>
        <strain evidence="24">cv. Heinz 1706</strain>
    </source>
</reference>
<dbReference type="OMA" id="FRICYSA"/>
<evidence type="ECO:0000256" key="13">
    <source>
        <dbReference type="ARBA" id="ARBA00023004"/>
    </source>
</evidence>
<dbReference type="Gramene" id="Solyc01g009400.3.1">
    <property type="protein sequence ID" value="Solyc01g009400.3.1"/>
    <property type="gene ID" value="Solyc01g009400.3"/>
</dbReference>
<keyword evidence="15" id="KW-0325">Glycoprotein</keyword>
<evidence type="ECO:0000256" key="18">
    <source>
        <dbReference type="PIRSR" id="PIRSR600823-2"/>
    </source>
</evidence>
<proteinExistence type="inferred from homology"/>
<dbReference type="PaxDb" id="4081-Solyc01g009400.2.1"/>
<comment type="cofactor">
    <cofactor evidence="19">
        <name>Ca(2+)</name>
        <dbReference type="ChEBI" id="CHEBI:29108"/>
    </cofactor>
    <text evidence="19">Binds 2 calcium ions per subunit.</text>
</comment>
<keyword evidence="6" id="KW-0964">Secreted</keyword>
<dbReference type="InParanoid" id="A0A3Q7ESX1"/>
<dbReference type="Gene3D" id="1.10.520.10">
    <property type="match status" value="2"/>
</dbReference>
<feature type="binding site" evidence="19">
    <location>
        <position position="249"/>
    </location>
    <ligand>
        <name>Ca(2+)</name>
        <dbReference type="ChEBI" id="CHEBI:29108"/>
        <label>2</label>
    </ligand>
</feature>
<dbReference type="EC" id="1.11.1.7" evidence="5"/>
<evidence type="ECO:0000256" key="3">
    <source>
        <dbReference type="ARBA" id="ARBA00004613"/>
    </source>
</evidence>
<comment type="function">
    <text evidence="2">Removal of H(2)O(2), oxidation of toxic reductants, biosynthesis and degradation of lignin, suberization, auxin catabolism, response to environmental stresses such as wounding, pathogen attack and oxidative stress. These functions might be dependent on each isozyme/isoform in each plant tissue.</text>
</comment>
<comment type="catalytic activity">
    <reaction evidence="1">
        <text>2 a phenolic donor + H2O2 = 2 a phenolic radical donor + 2 H2O</text>
        <dbReference type="Rhea" id="RHEA:56136"/>
        <dbReference type="ChEBI" id="CHEBI:15377"/>
        <dbReference type="ChEBI" id="CHEBI:16240"/>
        <dbReference type="ChEBI" id="CHEBI:139520"/>
        <dbReference type="ChEBI" id="CHEBI:139521"/>
        <dbReference type="EC" id="1.11.1.7"/>
    </reaction>
</comment>
<evidence type="ECO:0000256" key="22">
    <source>
        <dbReference type="SAM" id="SignalP"/>
    </source>
</evidence>
<keyword evidence="14 21" id="KW-1015">Disulfide bond</keyword>
<comment type="subcellular location">
    <subcellularLocation>
        <location evidence="3">Secreted</location>
    </subcellularLocation>
</comment>
<feature type="disulfide bond" evidence="21">
    <location>
        <begin position="33"/>
        <end position="113"/>
    </location>
</feature>
<evidence type="ECO:0000313" key="24">
    <source>
        <dbReference type="EnsemblPlants" id="Solyc01g009400.3.1"/>
    </source>
</evidence>
<feature type="binding site" evidence="19">
    <location>
        <position position="78"/>
    </location>
    <ligand>
        <name>Ca(2+)</name>
        <dbReference type="ChEBI" id="CHEBI:29108"/>
        <label>1</label>
    </ligand>
</feature>
<dbReference type="STRING" id="4081.A0A3Q7ESX1"/>
<evidence type="ECO:0000256" key="6">
    <source>
        <dbReference type="ARBA" id="ARBA00022525"/>
    </source>
</evidence>
<dbReference type="PROSITE" id="PS00436">
    <property type="entry name" value="PEROXIDASE_2"/>
    <property type="match status" value="1"/>
</dbReference>
<feature type="binding site" evidence="19">
    <location>
        <position position="76"/>
    </location>
    <ligand>
        <name>Ca(2+)</name>
        <dbReference type="ChEBI" id="CHEBI:29108"/>
        <label>1</label>
    </ligand>
</feature>
<dbReference type="InterPro" id="IPR002016">
    <property type="entry name" value="Haem_peroxidase"/>
</dbReference>
<dbReference type="InterPro" id="IPR019793">
    <property type="entry name" value="Peroxidases_heam-ligand_BS"/>
</dbReference>
<protein>
    <recommendedName>
        <fullName evidence="5">peroxidase</fullName>
        <ecNumber evidence="5">1.11.1.7</ecNumber>
    </recommendedName>
</protein>
<evidence type="ECO:0000256" key="20">
    <source>
        <dbReference type="PIRSR" id="PIRSR600823-4"/>
    </source>
</evidence>